<organism evidence="2 3">
    <name type="scientific">Petromyces alliaceus</name>
    <name type="common">Aspergillus alliaceus</name>
    <dbReference type="NCBI Taxonomy" id="209559"/>
    <lineage>
        <taxon>Eukaryota</taxon>
        <taxon>Fungi</taxon>
        <taxon>Dikarya</taxon>
        <taxon>Ascomycota</taxon>
        <taxon>Pezizomycotina</taxon>
        <taxon>Eurotiomycetes</taxon>
        <taxon>Eurotiomycetidae</taxon>
        <taxon>Eurotiales</taxon>
        <taxon>Aspergillaceae</taxon>
        <taxon>Aspergillus</taxon>
        <taxon>Aspergillus subgen. Circumdati</taxon>
    </lineage>
</organism>
<reference evidence="2 3" key="1">
    <citation type="submission" date="2019-04" db="EMBL/GenBank/DDBJ databases">
        <title>Aspergillus burnettii sp. nov., novel species from soil in southeast Queensland.</title>
        <authorList>
            <person name="Gilchrist C.L.M."/>
            <person name="Pitt J.I."/>
            <person name="Lange L."/>
            <person name="Lacey H.J."/>
            <person name="Vuong D."/>
            <person name="Midgley D.J."/>
            <person name="Greenfield P."/>
            <person name="Bradbury M."/>
            <person name="Lacey E."/>
            <person name="Busk P.K."/>
            <person name="Pilgaard B."/>
            <person name="Chooi Y.H."/>
            <person name="Piggott A.M."/>
        </authorList>
    </citation>
    <scope>NUCLEOTIDE SEQUENCE [LARGE SCALE GENOMIC DNA]</scope>
    <source>
        <strain evidence="2 3">FRR 5400</strain>
    </source>
</reference>
<proteinExistence type="predicted"/>
<sequence>MKDVRKHSDDTNWKRHHQPVLSYGPMQEALGHHNLSIEQIFVEDEMGILGGFLSIYAWTIFLRQKLVNGEWRLEHSPPIAHSDESSNELGTVTMRA</sequence>
<protein>
    <submittedName>
        <fullName evidence="2">Uncharacterized protein</fullName>
    </submittedName>
</protein>
<feature type="region of interest" description="Disordered" evidence="1">
    <location>
        <begin position="76"/>
        <end position="96"/>
    </location>
</feature>
<dbReference type="Proteomes" id="UP000541154">
    <property type="component" value="Unassembled WGS sequence"/>
</dbReference>
<evidence type="ECO:0000313" key="3">
    <source>
        <dbReference type="Proteomes" id="UP000541154"/>
    </source>
</evidence>
<evidence type="ECO:0000256" key="1">
    <source>
        <dbReference type="SAM" id="MobiDB-lite"/>
    </source>
</evidence>
<comment type="caution">
    <text evidence="2">The sequence shown here is derived from an EMBL/GenBank/DDBJ whole genome shotgun (WGS) entry which is preliminary data.</text>
</comment>
<evidence type="ECO:0000313" key="2">
    <source>
        <dbReference type="EMBL" id="KAF5859938.1"/>
    </source>
</evidence>
<gene>
    <name evidence="2" type="ORF">ETB97_002197</name>
</gene>
<keyword evidence="3" id="KW-1185">Reference proteome</keyword>
<dbReference type="AlphaFoldDB" id="A0A8H6E661"/>
<dbReference type="EMBL" id="SPNV01000147">
    <property type="protein sequence ID" value="KAF5859938.1"/>
    <property type="molecule type" value="Genomic_DNA"/>
</dbReference>
<name>A0A8H6E661_PETAA</name>
<accession>A0A8H6E661</accession>